<evidence type="ECO:0000313" key="1">
    <source>
        <dbReference type="EMBL" id="CAK5052491.1"/>
    </source>
</evidence>
<proteinExistence type="predicted"/>
<evidence type="ECO:0000313" key="2">
    <source>
        <dbReference type="Proteomes" id="UP001497535"/>
    </source>
</evidence>
<reference evidence="1" key="1">
    <citation type="submission" date="2023-11" db="EMBL/GenBank/DDBJ databases">
        <authorList>
            <person name="Poullet M."/>
        </authorList>
    </citation>
    <scope>NUCLEOTIDE SEQUENCE</scope>
    <source>
        <strain evidence="1">E1834</strain>
    </source>
</reference>
<keyword evidence="2" id="KW-1185">Reference proteome</keyword>
<comment type="caution">
    <text evidence="1">The sequence shown here is derived from an EMBL/GenBank/DDBJ whole genome shotgun (WGS) entry which is preliminary data.</text>
</comment>
<name>A0ACB0YM26_MELEN</name>
<accession>A0ACB0YM26</accession>
<protein>
    <submittedName>
        <fullName evidence="1">Uncharacterized protein</fullName>
    </submittedName>
</protein>
<organism evidence="1 2">
    <name type="scientific">Meloidogyne enterolobii</name>
    <name type="common">Root-knot nematode worm</name>
    <name type="synonym">Meloidogyne mayaguensis</name>
    <dbReference type="NCBI Taxonomy" id="390850"/>
    <lineage>
        <taxon>Eukaryota</taxon>
        <taxon>Metazoa</taxon>
        <taxon>Ecdysozoa</taxon>
        <taxon>Nematoda</taxon>
        <taxon>Chromadorea</taxon>
        <taxon>Rhabditida</taxon>
        <taxon>Tylenchina</taxon>
        <taxon>Tylenchomorpha</taxon>
        <taxon>Tylenchoidea</taxon>
        <taxon>Meloidogynidae</taxon>
        <taxon>Meloidogyninae</taxon>
        <taxon>Meloidogyne</taxon>
    </lineage>
</organism>
<dbReference type="EMBL" id="CAVMJV010000014">
    <property type="protein sequence ID" value="CAK5052491.1"/>
    <property type="molecule type" value="Genomic_DNA"/>
</dbReference>
<sequence>MAINRLEESLLNIDITSILNELEIQHPNIIILANQMHKKFLENCVNTVVIFAASLLEQANQMVSKVRFYCVKNFVSKRLSG</sequence>
<dbReference type="Proteomes" id="UP001497535">
    <property type="component" value="Unassembled WGS sequence"/>
</dbReference>
<gene>
    <name evidence="1" type="ORF">MENTE1834_LOCUS13895</name>
</gene>